<dbReference type="Pfam" id="PF03473">
    <property type="entry name" value="MOSC"/>
    <property type="match status" value="1"/>
</dbReference>
<dbReference type="PANTHER" id="PTHR30212">
    <property type="entry name" value="PROTEIN YIIM"/>
    <property type="match status" value="1"/>
</dbReference>
<sequence>MARLKALLLGEVKNYGDKNSKNPLNKPWVSAIFKVVQEGEIFANTLGFVGDSVADTLHHGGAEKAIFANSLQNYSEWEKFLGLKNLAYGAMGENLTIDGLCEDSVCVGDIHEIGSLVLQVSQPRKPCSKLSKRWGNPDMTAYIAKSGLSGWYYRVLNEGSCKAGDEVKVVQKDSVGMSIAEINRLFHQTDQNLHLLNKFNLLTALTPSFIDAMKTKLDGSYNADFMKVL</sequence>
<gene>
    <name evidence="2" type="primary">yiiM</name>
    <name evidence="2" type="ORF">LMG8286_01695</name>
</gene>
<proteinExistence type="predicted"/>
<dbReference type="Proteomes" id="UP000789359">
    <property type="component" value="Unassembled WGS sequence"/>
</dbReference>
<dbReference type="EMBL" id="CAJHOE010000007">
    <property type="protein sequence ID" value="CAD7289213.1"/>
    <property type="molecule type" value="Genomic_DNA"/>
</dbReference>
<dbReference type="InterPro" id="IPR052353">
    <property type="entry name" value="Benzoxazolinone_Detox_Enz"/>
</dbReference>
<dbReference type="RefSeq" id="WP_230057436.1">
    <property type="nucleotide sequence ID" value="NZ_CAJHOE010000007.1"/>
</dbReference>
<evidence type="ECO:0000313" key="2">
    <source>
        <dbReference type="EMBL" id="CAD7289213.1"/>
    </source>
</evidence>
<protein>
    <submittedName>
        <fullName evidence="2">Protein YiiM</fullName>
    </submittedName>
</protein>
<dbReference type="InterPro" id="IPR005302">
    <property type="entry name" value="MoCF_Sase_C"/>
</dbReference>
<evidence type="ECO:0000313" key="3">
    <source>
        <dbReference type="Proteomes" id="UP000789359"/>
    </source>
</evidence>
<evidence type="ECO:0000259" key="1">
    <source>
        <dbReference type="PROSITE" id="PS51340"/>
    </source>
</evidence>
<comment type="caution">
    <text evidence="2">The sequence shown here is derived from an EMBL/GenBank/DDBJ whole genome shotgun (WGS) entry which is preliminary data.</text>
</comment>
<dbReference type="PROSITE" id="PS51340">
    <property type="entry name" value="MOSC"/>
    <property type="match status" value="1"/>
</dbReference>
<organism evidence="2 3">
    <name type="scientific">Campylobacter suis</name>
    <dbReference type="NCBI Taxonomy" id="2790657"/>
    <lineage>
        <taxon>Bacteria</taxon>
        <taxon>Pseudomonadati</taxon>
        <taxon>Campylobacterota</taxon>
        <taxon>Epsilonproteobacteria</taxon>
        <taxon>Campylobacterales</taxon>
        <taxon>Campylobacteraceae</taxon>
        <taxon>Campylobacter</taxon>
    </lineage>
</organism>
<accession>A0ABN7K9L4</accession>
<dbReference type="SUPFAM" id="SSF50800">
    <property type="entry name" value="PK beta-barrel domain-like"/>
    <property type="match status" value="1"/>
</dbReference>
<dbReference type="InterPro" id="IPR011037">
    <property type="entry name" value="Pyrv_Knase-like_insert_dom_sf"/>
</dbReference>
<feature type="domain" description="MOSC" evidence="1">
    <location>
        <begin position="35"/>
        <end position="170"/>
    </location>
</feature>
<name>A0ABN7K9L4_9BACT</name>
<dbReference type="PANTHER" id="PTHR30212:SF2">
    <property type="entry name" value="PROTEIN YIIM"/>
    <property type="match status" value="1"/>
</dbReference>
<reference evidence="2 3" key="1">
    <citation type="submission" date="2020-11" db="EMBL/GenBank/DDBJ databases">
        <authorList>
            <person name="Peeters C."/>
        </authorList>
    </citation>
    <scope>NUCLEOTIDE SEQUENCE [LARGE SCALE GENOMIC DNA]</scope>
    <source>
        <strain evidence="2 3">LMG 8286</strain>
    </source>
</reference>
<dbReference type="Gene3D" id="2.40.33.20">
    <property type="entry name" value="PK beta-barrel domain-like"/>
    <property type="match status" value="1"/>
</dbReference>
<keyword evidence="3" id="KW-1185">Reference proteome</keyword>